<dbReference type="EMBL" id="AQRA01000001">
    <property type="protein sequence ID" value="EZH75228.1"/>
    <property type="molecule type" value="Genomic_DNA"/>
</dbReference>
<dbReference type="CDD" id="cd04182">
    <property type="entry name" value="GT_2_like_f"/>
    <property type="match status" value="1"/>
</dbReference>
<reference evidence="2 3" key="1">
    <citation type="submission" date="2014-04" db="EMBL/GenBank/DDBJ databases">
        <title>Aquimarina sp. 22II-S11-z7 Genome Sequencing.</title>
        <authorList>
            <person name="Lai Q."/>
        </authorList>
    </citation>
    <scope>NUCLEOTIDE SEQUENCE [LARGE SCALE GENOMIC DNA]</scope>
    <source>
        <strain evidence="2 3">22II-S11-z7</strain>
    </source>
</reference>
<dbReference type="PANTHER" id="PTHR43777">
    <property type="entry name" value="MOLYBDENUM COFACTOR CYTIDYLYLTRANSFERASE"/>
    <property type="match status" value="1"/>
</dbReference>
<dbReference type="Gene3D" id="3.90.550.10">
    <property type="entry name" value="Spore Coat Polysaccharide Biosynthesis Protein SpsA, Chain A"/>
    <property type="match status" value="1"/>
</dbReference>
<dbReference type="Pfam" id="PF12804">
    <property type="entry name" value="NTP_transf_3"/>
    <property type="match status" value="1"/>
</dbReference>
<evidence type="ECO:0000259" key="1">
    <source>
        <dbReference type="Pfam" id="PF12804"/>
    </source>
</evidence>
<feature type="domain" description="MobA-like NTP transferase" evidence="1">
    <location>
        <begin position="12"/>
        <end position="175"/>
    </location>
</feature>
<dbReference type="InterPro" id="IPR029044">
    <property type="entry name" value="Nucleotide-diphossugar_trans"/>
</dbReference>
<evidence type="ECO:0000313" key="3">
    <source>
        <dbReference type="Proteomes" id="UP000023541"/>
    </source>
</evidence>
<dbReference type="PANTHER" id="PTHR43777:SF1">
    <property type="entry name" value="MOLYBDENUM COFACTOR CYTIDYLYLTRANSFERASE"/>
    <property type="match status" value="1"/>
</dbReference>
<sequence>MPLLPKPKIAQLILAAGSSSRMGEPKQVLPWRNTTLIGHAIQRALLIKETSIYVVLGAHYDTVYKEICHFPVTILKNEEWQSGMGSTICSGIKAIQQDKLSYDGVLISLVDQPLLDIAHFNTLINQFSKKSSVIAATVLDSGIGVPAIIPSKFFDELLQLQADFGARYIIKKHIDHINTVDALDKGVDIDTIAEYHAMIKSDFSS</sequence>
<dbReference type="InterPro" id="IPR025877">
    <property type="entry name" value="MobA-like_NTP_Trfase"/>
</dbReference>
<dbReference type="OrthoDB" id="9779263at2"/>
<accession>A0A023BZZ3</accession>
<dbReference type="Proteomes" id="UP000023541">
    <property type="component" value="Unassembled WGS sequence"/>
</dbReference>
<name>A0A023BZZ3_9FLAO</name>
<dbReference type="GO" id="GO:0016779">
    <property type="term" value="F:nucleotidyltransferase activity"/>
    <property type="evidence" value="ECO:0007669"/>
    <property type="project" value="UniProtKB-ARBA"/>
</dbReference>
<dbReference type="SUPFAM" id="SSF53448">
    <property type="entry name" value="Nucleotide-diphospho-sugar transferases"/>
    <property type="match status" value="1"/>
</dbReference>
<dbReference type="AlphaFoldDB" id="A0A023BZZ3"/>
<keyword evidence="3" id="KW-1185">Reference proteome</keyword>
<dbReference type="eggNOG" id="COG2068">
    <property type="taxonomic scope" value="Bacteria"/>
</dbReference>
<evidence type="ECO:0000313" key="2">
    <source>
        <dbReference type="EMBL" id="EZH75228.1"/>
    </source>
</evidence>
<dbReference type="RefSeq" id="WP_034237532.1">
    <property type="nucleotide sequence ID" value="NZ_AQRA01000001.1"/>
</dbReference>
<gene>
    <name evidence="2" type="ORF">ATO12_00185</name>
</gene>
<dbReference type="STRING" id="1317122.ATO12_00185"/>
<protein>
    <recommendedName>
        <fullName evidence="1">MobA-like NTP transferase domain-containing protein</fullName>
    </recommendedName>
</protein>
<proteinExistence type="predicted"/>
<comment type="caution">
    <text evidence="2">The sequence shown here is derived from an EMBL/GenBank/DDBJ whole genome shotgun (WGS) entry which is preliminary data.</text>
</comment>
<organism evidence="2 3">
    <name type="scientific">Aquimarina atlantica</name>
    <dbReference type="NCBI Taxonomy" id="1317122"/>
    <lineage>
        <taxon>Bacteria</taxon>
        <taxon>Pseudomonadati</taxon>
        <taxon>Bacteroidota</taxon>
        <taxon>Flavobacteriia</taxon>
        <taxon>Flavobacteriales</taxon>
        <taxon>Flavobacteriaceae</taxon>
        <taxon>Aquimarina</taxon>
    </lineage>
</organism>